<keyword evidence="1" id="KW-0812">Transmembrane</keyword>
<dbReference type="AlphaFoldDB" id="A0A7W8DMS3"/>
<dbReference type="PANTHER" id="PTHR37464:SF1">
    <property type="entry name" value="BLL2463 PROTEIN"/>
    <property type="match status" value="1"/>
</dbReference>
<reference evidence="3 4" key="1">
    <citation type="submission" date="2020-08" db="EMBL/GenBank/DDBJ databases">
        <title>Genomic Encyclopedia of Type Strains, Phase IV (KMG-IV): sequencing the most valuable type-strain genomes for metagenomic binning, comparative biology and taxonomic classification.</title>
        <authorList>
            <person name="Goeker M."/>
        </authorList>
    </citation>
    <scope>NUCLEOTIDE SEQUENCE [LARGE SCALE GENOMIC DNA]</scope>
    <source>
        <strain evidence="3 4">DSM 12251</strain>
    </source>
</reference>
<dbReference type="RefSeq" id="WP_184204250.1">
    <property type="nucleotide sequence ID" value="NZ_JACHIF010000001.1"/>
</dbReference>
<dbReference type="SUPFAM" id="SSF53300">
    <property type="entry name" value="vWA-like"/>
    <property type="match status" value="1"/>
</dbReference>
<evidence type="ECO:0000313" key="4">
    <source>
        <dbReference type="Proteomes" id="UP000534294"/>
    </source>
</evidence>
<evidence type="ECO:0000313" key="3">
    <source>
        <dbReference type="EMBL" id="MBB5035779.1"/>
    </source>
</evidence>
<dbReference type="PANTHER" id="PTHR37464">
    <property type="entry name" value="BLL2463 PROTEIN"/>
    <property type="match status" value="1"/>
</dbReference>
<gene>
    <name evidence="3" type="ORF">HNQ64_000013</name>
</gene>
<organism evidence="3 4">
    <name type="scientific">Prosthecobacter dejongeii</name>
    <dbReference type="NCBI Taxonomy" id="48465"/>
    <lineage>
        <taxon>Bacteria</taxon>
        <taxon>Pseudomonadati</taxon>
        <taxon>Verrucomicrobiota</taxon>
        <taxon>Verrucomicrobiia</taxon>
        <taxon>Verrucomicrobiales</taxon>
        <taxon>Verrucomicrobiaceae</taxon>
        <taxon>Prosthecobacter</taxon>
    </lineage>
</organism>
<dbReference type="Proteomes" id="UP000534294">
    <property type="component" value="Unassembled WGS sequence"/>
</dbReference>
<evidence type="ECO:0000259" key="2">
    <source>
        <dbReference type="Pfam" id="PF07584"/>
    </source>
</evidence>
<keyword evidence="4" id="KW-1185">Reference proteome</keyword>
<feature type="transmembrane region" description="Helical" evidence="1">
    <location>
        <begin position="6"/>
        <end position="25"/>
    </location>
</feature>
<comment type="caution">
    <text evidence="3">The sequence shown here is derived from an EMBL/GenBank/DDBJ whole genome shotgun (WGS) entry which is preliminary data.</text>
</comment>
<keyword evidence="1" id="KW-1133">Transmembrane helix</keyword>
<feature type="domain" description="Aerotolerance regulator N-terminal" evidence="2">
    <location>
        <begin position="1"/>
        <end position="79"/>
    </location>
</feature>
<name>A0A7W8DMS3_9BACT</name>
<feature type="transmembrane region" description="Helical" evidence="1">
    <location>
        <begin position="62"/>
        <end position="82"/>
    </location>
</feature>
<sequence length="602" mass="66540">MPSFTYPLALWALLGIPVVLAIHFLQRRSRRVTVTTLFLLQQLQRESEKGNRIEKLRFSVPLWLQLLMVLLLTWMLAGPQWLRNDAVHRIALVLDSSASMQAFRPAAEKAVSETLATLVPAGARAELTLLSTDVTAPSLYYGNSASELVATLSQWQPRLGTHEFTPALRSARSLTGPQGAVLLITDHPLPTAPAFGAKVLSIGQETANVGWAGVTLETPESGPTLWRALVRNYSTSPQTGDWWAETEGQASTPISLTLAPGETRTLSAPFLEGAPSLTLHLTKDAFTLDDHLPLVHSRPKLLSLHLPVAKEEATRELVDLFGRFADTVIQKQASQADVQVIMWPPSLALEATQHACLFSTPSKVANPPALRGMIVAEVHPLTEGLNWQSLLAREGMVMPRDSRDRVLLWQGERPLISLRETPAGARQLFCHFDLANSNARKLPAMAVLLHRFLEMIRQEKIAPETTNYDLRQRLTVAHQRGEMAAPLILKTSNGLTESVAPHQAHLLRAPAMPCHFTLTQGESPLLNAAAHFADTREADLSAAKPYDERAQLEMEQVATLQESDPRWRLWTLVLLAALLGSWWWGREKVAVSPAFKPHLNQV</sequence>
<dbReference type="Pfam" id="PF07584">
    <property type="entry name" value="BatA"/>
    <property type="match status" value="1"/>
</dbReference>
<dbReference type="InterPro" id="IPR036465">
    <property type="entry name" value="vWFA_dom_sf"/>
</dbReference>
<proteinExistence type="predicted"/>
<protein>
    <recommendedName>
        <fullName evidence="2">Aerotolerance regulator N-terminal domain-containing protein</fullName>
    </recommendedName>
</protein>
<evidence type="ECO:0000256" key="1">
    <source>
        <dbReference type="SAM" id="Phobius"/>
    </source>
</evidence>
<accession>A0A7W8DMS3</accession>
<dbReference type="EMBL" id="JACHIF010000001">
    <property type="protein sequence ID" value="MBB5035779.1"/>
    <property type="molecule type" value="Genomic_DNA"/>
</dbReference>
<dbReference type="InterPro" id="IPR024163">
    <property type="entry name" value="Aerotolerance_reg_N"/>
</dbReference>
<keyword evidence="1" id="KW-0472">Membrane</keyword>